<dbReference type="InterPro" id="IPR008217">
    <property type="entry name" value="Ccc1_fam"/>
</dbReference>
<feature type="transmembrane region" description="Helical" evidence="5">
    <location>
        <begin position="40"/>
        <end position="62"/>
    </location>
</feature>
<keyword evidence="7" id="KW-1185">Reference proteome</keyword>
<evidence type="ECO:0000313" key="7">
    <source>
        <dbReference type="Proteomes" id="UP000217676"/>
    </source>
</evidence>
<protein>
    <submittedName>
        <fullName evidence="6">Uncharacterized protein</fullName>
    </submittedName>
</protein>
<dbReference type="GO" id="GO:0005384">
    <property type="term" value="F:manganese ion transmembrane transporter activity"/>
    <property type="evidence" value="ECO:0007669"/>
    <property type="project" value="InterPro"/>
</dbReference>
<keyword evidence="4 5" id="KW-0472">Membrane</keyword>
<evidence type="ECO:0000256" key="1">
    <source>
        <dbReference type="ARBA" id="ARBA00004127"/>
    </source>
</evidence>
<organism evidence="6 7">
    <name type="scientific">Streptomyces laurentii</name>
    <dbReference type="NCBI Taxonomy" id="39478"/>
    <lineage>
        <taxon>Bacteria</taxon>
        <taxon>Bacillati</taxon>
        <taxon>Actinomycetota</taxon>
        <taxon>Actinomycetes</taxon>
        <taxon>Kitasatosporales</taxon>
        <taxon>Streptomycetaceae</taxon>
        <taxon>Streptomyces</taxon>
    </lineage>
</organism>
<evidence type="ECO:0000256" key="4">
    <source>
        <dbReference type="ARBA" id="ARBA00023136"/>
    </source>
</evidence>
<reference evidence="6 7" key="1">
    <citation type="journal article" date="2016" name="Genome Announc.">
        <title>Complete Genome Sequence of Thiostrepton-Producing Streptomyces laurentii ATCC 31255.</title>
        <authorList>
            <person name="Doi K."/>
            <person name="Fujino Y."/>
            <person name="Nagayoshi Y."/>
            <person name="Ohshima T."/>
            <person name="Ogata S."/>
        </authorList>
    </citation>
    <scope>NUCLEOTIDE SEQUENCE [LARGE SCALE GENOMIC DNA]</scope>
    <source>
        <strain evidence="6 7">ATCC 31255</strain>
    </source>
</reference>
<name>A0A160P7L1_STRLU</name>
<evidence type="ECO:0000256" key="3">
    <source>
        <dbReference type="ARBA" id="ARBA00022989"/>
    </source>
</evidence>
<keyword evidence="2 5" id="KW-0812">Transmembrane</keyword>
<evidence type="ECO:0000256" key="2">
    <source>
        <dbReference type="ARBA" id="ARBA00022692"/>
    </source>
</evidence>
<gene>
    <name evidence="6" type="ORF">SLA_7073</name>
</gene>
<sequence length="122" mass="12473">MSGHSRCRWRRRCTRADPLAAHLRDELGHSEHTAAWPPQAAIASASGFLAGGLVPSLGLLATTTTGRLWLIVAVSLCGPAVAGLLAARVAGTTLLRPMRCVGCGPAMAVTAAVGRLAHASGI</sequence>
<dbReference type="AlphaFoldDB" id="A0A160P7L1"/>
<comment type="subcellular location">
    <subcellularLocation>
        <location evidence="1">Endomembrane system</location>
        <topology evidence="1">Multi-pass membrane protein</topology>
    </subcellularLocation>
</comment>
<evidence type="ECO:0000313" key="6">
    <source>
        <dbReference type="EMBL" id="BAU87939.1"/>
    </source>
</evidence>
<dbReference type="Proteomes" id="UP000217676">
    <property type="component" value="Chromosome"/>
</dbReference>
<dbReference type="GO" id="GO:0030026">
    <property type="term" value="P:intracellular manganese ion homeostasis"/>
    <property type="evidence" value="ECO:0007669"/>
    <property type="project" value="InterPro"/>
</dbReference>
<accession>A0A160P7L1</accession>
<evidence type="ECO:0000256" key="5">
    <source>
        <dbReference type="SAM" id="Phobius"/>
    </source>
</evidence>
<dbReference type="KEGG" id="slau:SLA_7073"/>
<feature type="transmembrane region" description="Helical" evidence="5">
    <location>
        <begin position="68"/>
        <end position="89"/>
    </location>
</feature>
<dbReference type="Pfam" id="PF01988">
    <property type="entry name" value="VIT1"/>
    <property type="match status" value="1"/>
</dbReference>
<keyword evidence="3 5" id="KW-1133">Transmembrane helix</keyword>
<dbReference type="EMBL" id="AP017424">
    <property type="protein sequence ID" value="BAU87939.1"/>
    <property type="molecule type" value="Genomic_DNA"/>
</dbReference>
<proteinExistence type="predicted"/>
<dbReference type="GO" id="GO:0012505">
    <property type="term" value="C:endomembrane system"/>
    <property type="evidence" value="ECO:0007669"/>
    <property type="project" value="UniProtKB-SubCell"/>
</dbReference>